<dbReference type="PANTHER" id="PTHR36978:SF4">
    <property type="entry name" value="P-LOOP CONTAINING NUCLEOSIDE TRIPHOSPHATE HYDROLASE PROTEIN"/>
    <property type="match status" value="1"/>
</dbReference>
<protein>
    <recommendedName>
        <fullName evidence="4">Sulfotransferase</fullName>
    </recommendedName>
</protein>
<gene>
    <name evidence="2" type="ORF">CVLEPA_LOCUS1045</name>
</gene>
<comment type="caution">
    <text evidence="2">The sequence shown here is derived from an EMBL/GenBank/DDBJ whole genome shotgun (WGS) entry which is preliminary data.</text>
</comment>
<feature type="transmembrane region" description="Helical" evidence="1">
    <location>
        <begin position="233"/>
        <end position="254"/>
    </location>
</feature>
<dbReference type="SUPFAM" id="SSF52540">
    <property type="entry name" value="P-loop containing nucleoside triphosphate hydrolases"/>
    <property type="match status" value="1"/>
</dbReference>
<dbReference type="InterPro" id="IPR027417">
    <property type="entry name" value="P-loop_NTPase"/>
</dbReference>
<keyword evidence="1" id="KW-1133">Transmembrane helix</keyword>
<dbReference type="InterPro" id="IPR040632">
    <property type="entry name" value="Sulfotransfer_4"/>
</dbReference>
<keyword evidence="3" id="KW-1185">Reference proteome</keyword>
<evidence type="ECO:0000313" key="2">
    <source>
        <dbReference type="EMBL" id="CAK8672041.1"/>
    </source>
</evidence>
<keyword evidence="1" id="KW-0812">Transmembrane</keyword>
<organism evidence="2 3">
    <name type="scientific">Clavelina lepadiformis</name>
    <name type="common">Light-bulb sea squirt</name>
    <name type="synonym">Ascidia lepadiformis</name>
    <dbReference type="NCBI Taxonomy" id="159417"/>
    <lineage>
        <taxon>Eukaryota</taxon>
        <taxon>Metazoa</taxon>
        <taxon>Chordata</taxon>
        <taxon>Tunicata</taxon>
        <taxon>Ascidiacea</taxon>
        <taxon>Aplousobranchia</taxon>
        <taxon>Clavelinidae</taxon>
        <taxon>Clavelina</taxon>
    </lineage>
</organism>
<proteinExistence type="predicted"/>
<evidence type="ECO:0000313" key="3">
    <source>
        <dbReference type="Proteomes" id="UP001642483"/>
    </source>
</evidence>
<evidence type="ECO:0000256" key="1">
    <source>
        <dbReference type="SAM" id="Phobius"/>
    </source>
</evidence>
<evidence type="ECO:0008006" key="4">
    <source>
        <dbReference type="Google" id="ProtNLM"/>
    </source>
</evidence>
<dbReference type="Proteomes" id="UP001642483">
    <property type="component" value="Unassembled WGS sequence"/>
</dbReference>
<dbReference type="EMBL" id="CAWYQH010000001">
    <property type="protein sequence ID" value="CAK8672041.1"/>
    <property type="molecule type" value="Genomic_DNA"/>
</dbReference>
<accession>A0ABP0EX51</accession>
<name>A0ABP0EX51_CLALP</name>
<dbReference type="PANTHER" id="PTHR36978">
    <property type="entry name" value="P-LOOP CONTAINING NUCLEOTIDE TRIPHOSPHATE HYDROLASE"/>
    <property type="match status" value="1"/>
</dbReference>
<sequence>MKIIVAGMPKTGTKSITAALRTLGYSVYDAEENFDFCYDEWMKIMTVGGTPEDFKKMYENVDATCDVPACYYWEEMLKAFPNAKILLMVRDTEEEWCTSMHRQLQMLANCGLYSTISRLSPHCTRLQNFLNNGIRIAFGSVPISPWHTYVPNEQSLKIAYRNHNARVLQVAPKNQLLVYKCSQGWPSLCEFLGCQIPEEPFPHKNKKGEILKNSLPDEKPGARQIKREITMSLCAVACGIGYIAYNAVMASFMFC</sequence>
<dbReference type="Gene3D" id="3.40.50.300">
    <property type="entry name" value="P-loop containing nucleotide triphosphate hydrolases"/>
    <property type="match status" value="1"/>
</dbReference>
<keyword evidence="1" id="KW-0472">Membrane</keyword>
<dbReference type="Pfam" id="PF17784">
    <property type="entry name" value="Sulfotransfer_4"/>
    <property type="match status" value="1"/>
</dbReference>
<reference evidence="2 3" key="1">
    <citation type="submission" date="2024-02" db="EMBL/GenBank/DDBJ databases">
        <authorList>
            <person name="Daric V."/>
            <person name="Darras S."/>
        </authorList>
    </citation>
    <scope>NUCLEOTIDE SEQUENCE [LARGE SCALE GENOMIC DNA]</scope>
</reference>